<evidence type="ECO:0000313" key="3">
    <source>
        <dbReference type="Proteomes" id="UP000315369"/>
    </source>
</evidence>
<name>A0A540X5N3_9BACT</name>
<feature type="compositionally biased region" description="Low complexity" evidence="1">
    <location>
        <begin position="51"/>
        <end position="73"/>
    </location>
</feature>
<reference evidence="2 3" key="1">
    <citation type="submission" date="2019-06" db="EMBL/GenBank/DDBJ databases">
        <authorList>
            <person name="Livingstone P."/>
            <person name="Whitworth D."/>
        </authorList>
    </citation>
    <scope>NUCLEOTIDE SEQUENCE [LARGE SCALE GENOMIC DNA]</scope>
    <source>
        <strain evidence="2 3">AM401</strain>
    </source>
</reference>
<feature type="compositionally biased region" description="Low complexity" evidence="1">
    <location>
        <begin position="85"/>
        <end position="112"/>
    </location>
</feature>
<accession>A0A540X5N3</accession>
<dbReference type="AlphaFoldDB" id="A0A540X5N3"/>
<sequence>MSRAVPVSPSASRFLRSVNVKRNVLGSWLLMVGLALGVGVTGCGDDDEGPPDSGSADSGYDAGRDSGTPPGDAGCDGGQGGCDGGHPPVDGGEDGGPTPTDGGEDGGPTPTDGGEDAGPLDAGPPDFRAHVRFINAFVGLKNNPTDVADRPWEPFHVTLRVGDAEPFPVVKAGAAAVSEFQEVILTGPTQSVRVVARDAEGTLEAPDLAALAEVTLADDEWVTVVGAGSLLQVGQERPDKPRLVVLRDHALTLSAQPGNVHVRFMSADRVLSASARRRLANEAGEPYENNSVDAYSADVVEQGVLVPVDTKRVAVIGTSPIFAPAQSGWLFYSLADGTLTEGKAYYAINTGEDRRTLADEGAPALLFVTAKENTVARFQRGPLVYLFNGLLPATVGGTTPQLQAIRGSSNIATAMAYGAAPKVADLPVSTAGFSLRFTVNGQPGQGVLEGAATGPLEAGRRYLGVLCGRVVGSPTLTVVKDEFSAEGAQSPFLRFIHCSASSPTPLTFGSYSFQADGSSREVFTPLFTGATFATATQPVTGAAFSPPVSTTTPVYTWLGLRTADATPIERTIRGRVLGTPTFLVLIGDWENTLTYRAINTRVNAWSPSAPNDPSFSPLPAP</sequence>
<protein>
    <submittedName>
        <fullName evidence="2">DUF4397 domain-containing protein</fullName>
    </submittedName>
</protein>
<proteinExistence type="predicted"/>
<dbReference type="Proteomes" id="UP000315369">
    <property type="component" value="Unassembled WGS sequence"/>
</dbReference>
<comment type="caution">
    <text evidence="2">The sequence shown here is derived from an EMBL/GenBank/DDBJ whole genome shotgun (WGS) entry which is preliminary data.</text>
</comment>
<evidence type="ECO:0000256" key="1">
    <source>
        <dbReference type="SAM" id="MobiDB-lite"/>
    </source>
</evidence>
<feature type="compositionally biased region" description="Gly residues" evidence="1">
    <location>
        <begin position="74"/>
        <end position="84"/>
    </location>
</feature>
<feature type="region of interest" description="Disordered" evidence="1">
    <location>
        <begin position="43"/>
        <end position="126"/>
    </location>
</feature>
<organism evidence="2 3">
    <name type="scientific">Myxococcus llanfairpwllgwyngyllgogerychwyrndrobwllllantysiliogogogochensis</name>
    <dbReference type="NCBI Taxonomy" id="2590453"/>
    <lineage>
        <taxon>Bacteria</taxon>
        <taxon>Pseudomonadati</taxon>
        <taxon>Myxococcota</taxon>
        <taxon>Myxococcia</taxon>
        <taxon>Myxococcales</taxon>
        <taxon>Cystobacterineae</taxon>
        <taxon>Myxococcaceae</taxon>
        <taxon>Myxococcus</taxon>
    </lineage>
</organism>
<keyword evidence="3" id="KW-1185">Reference proteome</keyword>
<evidence type="ECO:0000313" key="2">
    <source>
        <dbReference type="EMBL" id="TQF16543.1"/>
    </source>
</evidence>
<dbReference type="EMBL" id="VIFM01000022">
    <property type="protein sequence ID" value="TQF16543.1"/>
    <property type="molecule type" value="Genomic_DNA"/>
</dbReference>
<dbReference type="OrthoDB" id="5510721at2"/>
<gene>
    <name evidence="2" type="ORF">FJV41_08065</name>
</gene>